<gene>
    <name evidence="1" type="ORF">PIB30_113736</name>
</gene>
<protein>
    <recommendedName>
        <fullName evidence="3">Transposase</fullName>
    </recommendedName>
</protein>
<evidence type="ECO:0008006" key="3">
    <source>
        <dbReference type="Google" id="ProtNLM"/>
    </source>
</evidence>
<feature type="non-terminal residue" evidence="1">
    <location>
        <position position="1"/>
    </location>
</feature>
<proteinExistence type="predicted"/>
<accession>A0ABU6Z0Z3</accession>
<evidence type="ECO:0000313" key="2">
    <source>
        <dbReference type="Proteomes" id="UP001341840"/>
    </source>
</evidence>
<sequence>AEDRAMGEWTRRMDIELWAQYKDNGRRFGHMTTNMSECINSVLKGTLCVDQVQIPQIG</sequence>
<evidence type="ECO:0000313" key="1">
    <source>
        <dbReference type="EMBL" id="MED6215441.1"/>
    </source>
</evidence>
<organism evidence="1 2">
    <name type="scientific">Stylosanthes scabra</name>
    <dbReference type="NCBI Taxonomy" id="79078"/>
    <lineage>
        <taxon>Eukaryota</taxon>
        <taxon>Viridiplantae</taxon>
        <taxon>Streptophyta</taxon>
        <taxon>Embryophyta</taxon>
        <taxon>Tracheophyta</taxon>
        <taxon>Spermatophyta</taxon>
        <taxon>Magnoliopsida</taxon>
        <taxon>eudicotyledons</taxon>
        <taxon>Gunneridae</taxon>
        <taxon>Pentapetalae</taxon>
        <taxon>rosids</taxon>
        <taxon>fabids</taxon>
        <taxon>Fabales</taxon>
        <taxon>Fabaceae</taxon>
        <taxon>Papilionoideae</taxon>
        <taxon>50 kb inversion clade</taxon>
        <taxon>dalbergioids sensu lato</taxon>
        <taxon>Dalbergieae</taxon>
        <taxon>Pterocarpus clade</taxon>
        <taxon>Stylosanthes</taxon>
    </lineage>
</organism>
<comment type="caution">
    <text evidence="1">The sequence shown here is derived from an EMBL/GenBank/DDBJ whole genome shotgun (WGS) entry which is preliminary data.</text>
</comment>
<keyword evidence="2" id="KW-1185">Reference proteome</keyword>
<dbReference type="EMBL" id="JASCZI010251216">
    <property type="protein sequence ID" value="MED6215441.1"/>
    <property type="molecule type" value="Genomic_DNA"/>
</dbReference>
<reference evidence="1 2" key="1">
    <citation type="journal article" date="2023" name="Plants (Basel)">
        <title>Bridging the Gap: Combining Genomics and Transcriptomics Approaches to Understand Stylosanthes scabra, an Orphan Legume from the Brazilian Caatinga.</title>
        <authorList>
            <person name="Ferreira-Neto J.R.C."/>
            <person name="da Silva M.D."/>
            <person name="Binneck E."/>
            <person name="de Melo N.F."/>
            <person name="da Silva R.H."/>
            <person name="de Melo A.L.T.M."/>
            <person name="Pandolfi V."/>
            <person name="Bustamante F.O."/>
            <person name="Brasileiro-Vidal A.C."/>
            <person name="Benko-Iseppon A.M."/>
        </authorList>
    </citation>
    <scope>NUCLEOTIDE SEQUENCE [LARGE SCALE GENOMIC DNA]</scope>
    <source>
        <tissue evidence="1">Leaves</tissue>
    </source>
</reference>
<name>A0ABU6Z0Z3_9FABA</name>
<dbReference type="Proteomes" id="UP001341840">
    <property type="component" value="Unassembled WGS sequence"/>
</dbReference>